<accession>A0A086A0L8</accession>
<keyword evidence="4" id="KW-1185">Reference proteome</keyword>
<gene>
    <name evidence="3" type="ORF">IW15_20910</name>
</gene>
<feature type="chain" id="PRO_5001802067" evidence="1">
    <location>
        <begin position="20"/>
        <end position="285"/>
    </location>
</feature>
<sequence>MKKIFTIIGLILISSSANAQIVISEIYRGSGNSESIVKNNYILLKNVGGFSASLSGATIQYAQEGGSFTQYHTLPTLTLGPGQSYLIKETVSSEDDVDFPAADFAPTDVVNFNGTLNASKGIALATSGKIALVGNTTMVTGPTGDHILDFVGYGPMANQFEGSGPAPSLNGTVAIKRIAEDNNDNKTDFVVSTVQPVNSLGNTQAVVDTQNVGSGFVENAFIKNNVINFVTEIKDVKVFDKYGQVVKKSTKNAVITLDVTGVRKGDYIVTGTINNEPVSQRIVKD</sequence>
<dbReference type="PROSITE" id="PS51841">
    <property type="entry name" value="LTD"/>
    <property type="match status" value="1"/>
</dbReference>
<evidence type="ECO:0000313" key="4">
    <source>
        <dbReference type="Proteomes" id="UP000028705"/>
    </source>
</evidence>
<dbReference type="STRING" id="445961.IW15_20910"/>
<proteinExistence type="predicted"/>
<dbReference type="AlphaFoldDB" id="A0A086A0L8"/>
<evidence type="ECO:0000259" key="2">
    <source>
        <dbReference type="PROSITE" id="PS51841"/>
    </source>
</evidence>
<dbReference type="EMBL" id="JPRH01000012">
    <property type="protein sequence ID" value="KFF10232.1"/>
    <property type="molecule type" value="Genomic_DNA"/>
</dbReference>
<protein>
    <submittedName>
        <fullName evidence="3">Nuclease</fullName>
    </submittedName>
</protein>
<evidence type="ECO:0000313" key="3">
    <source>
        <dbReference type="EMBL" id="KFF10232.1"/>
    </source>
</evidence>
<evidence type="ECO:0000256" key="1">
    <source>
        <dbReference type="SAM" id="SignalP"/>
    </source>
</evidence>
<dbReference type="InterPro" id="IPR036415">
    <property type="entry name" value="Lamin_tail_dom_sf"/>
</dbReference>
<organism evidence="3 4">
    <name type="scientific">Chryseobacterium soli</name>
    <dbReference type="NCBI Taxonomy" id="445961"/>
    <lineage>
        <taxon>Bacteria</taxon>
        <taxon>Pseudomonadati</taxon>
        <taxon>Bacteroidota</taxon>
        <taxon>Flavobacteriia</taxon>
        <taxon>Flavobacteriales</taxon>
        <taxon>Weeksellaceae</taxon>
        <taxon>Chryseobacterium group</taxon>
        <taxon>Chryseobacterium</taxon>
    </lineage>
</organism>
<reference evidence="3 4" key="1">
    <citation type="submission" date="2014-07" db="EMBL/GenBank/DDBJ databases">
        <title>Genome of Chryseobacterium soli DSM 19298.</title>
        <authorList>
            <person name="Stropko S.J."/>
            <person name="Pipes S.E."/>
            <person name="Newman J."/>
        </authorList>
    </citation>
    <scope>NUCLEOTIDE SEQUENCE [LARGE SCALE GENOMIC DNA]</scope>
    <source>
        <strain evidence="3 4">DSM 19298</strain>
    </source>
</reference>
<dbReference type="eggNOG" id="COG2374">
    <property type="taxonomic scope" value="Bacteria"/>
</dbReference>
<feature type="domain" description="LTD" evidence="2">
    <location>
        <begin position="9"/>
        <end position="155"/>
    </location>
</feature>
<comment type="caution">
    <text evidence="3">The sequence shown here is derived from an EMBL/GenBank/DDBJ whole genome shotgun (WGS) entry which is preliminary data.</text>
</comment>
<dbReference type="OrthoDB" id="1465721at2"/>
<dbReference type="Pfam" id="PF00932">
    <property type="entry name" value="LTD"/>
    <property type="match status" value="1"/>
</dbReference>
<dbReference type="Proteomes" id="UP000028705">
    <property type="component" value="Unassembled WGS sequence"/>
</dbReference>
<name>A0A086A0L8_9FLAO</name>
<keyword evidence="1" id="KW-0732">Signal</keyword>
<feature type="signal peptide" evidence="1">
    <location>
        <begin position="1"/>
        <end position="19"/>
    </location>
</feature>
<dbReference type="RefSeq" id="WP_034715017.1">
    <property type="nucleotide sequence ID" value="NZ_JPRH01000012.1"/>
</dbReference>
<dbReference type="InterPro" id="IPR001322">
    <property type="entry name" value="Lamin_tail_dom"/>
</dbReference>
<dbReference type="SUPFAM" id="SSF74853">
    <property type="entry name" value="Lamin A/C globular tail domain"/>
    <property type="match status" value="1"/>
</dbReference>